<dbReference type="Gene3D" id="3.10.450.160">
    <property type="entry name" value="inner membrane protein cigr"/>
    <property type="match status" value="1"/>
</dbReference>
<protein>
    <recommendedName>
        <fullName evidence="5">Nickel/cobalt transporter regulator</fullName>
    </recommendedName>
</protein>
<keyword evidence="2" id="KW-0732">Signal</keyword>
<feature type="chain" id="PRO_5038096490" description="Nickel/cobalt transporter regulator" evidence="2">
    <location>
        <begin position="23"/>
        <end position="177"/>
    </location>
</feature>
<organism evidence="3 4">
    <name type="scientific">Undibacterium baiyunense</name>
    <dbReference type="NCBI Taxonomy" id="2828731"/>
    <lineage>
        <taxon>Bacteria</taxon>
        <taxon>Pseudomonadati</taxon>
        <taxon>Pseudomonadota</taxon>
        <taxon>Betaproteobacteria</taxon>
        <taxon>Burkholderiales</taxon>
        <taxon>Oxalobacteraceae</taxon>
        <taxon>Undibacterium</taxon>
    </lineage>
</organism>
<dbReference type="EMBL" id="JAGSPM010000005">
    <property type="protein sequence ID" value="MBR7746832.1"/>
    <property type="molecule type" value="Genomic_DNA"/>
</dbReference>
<reference evidence="3 4" key="1">
    <citation type="submission" date="2021-04" db="EMBL/GenBank/DDBJ databases">
        <title>novel species isolated from subtropical streams in China.</title>
        <authorList>
            <person name="Lu H."/>
        </authorList>
    </citation>
    <scope>NUCLEOTIDE SEQUENCE [LARGE SCALE GENOMIC DNA]</scope>
    <source>
        <strain evidence="3 4">BYS107W</strain>
    </source>
</reference>
<accession>A0A941DIG6</accession>
<gene>
    <name evidence="3" type="ORF">KDM92_09590</name>
</gene>
<evidence type="ECO:0000256" key="1">
    <source>
        <dbReference type="SAM" id="MobiDB-lite"/>
    </source>
</evidence>
<evidence type="ECO:0000256" key="2">
    <source>
        <dbReference type="SAM" id="SignalP"/>
    </source>
</evidence>
<feature type="region of interest" description="Disordered" evidence="1">
    <location>
        <begin position="30"/>
        <end position="74"/>
    </location>
</feature>
<proteinExistence type="predicted"/>
<name>A0A941DIG6_9BURK</name>
<sequence>MNVRKALCIALGAMLISAPTIAKQPSWLSLDQGKSDQKHGKGHDKHDKHDKHDRQEDRDDDRRQSDRGERQVASHYFTSQQRTLVVDYYTNEFRSKGCPPGLAKKQNGCLPPGQAKKWKRGAALPRDVIYEDVPQRVISVIGAPPSGHKYVRVANDILLIAIGTSMVIDAIDDLNRR</sequence>
<feature type="compositionally biased region" description="Basic and acidic residues" evidence="1">
    <location>
        <begin position="33"/>
        <end position="72"/>
    </location>
</feature>
<comment type="caution">
    <text evidence="3">The sequence shown here is derived from an EMBL/GenBank/DDBJ whole genome shotgun (WGS) entry which is preliminary data.</text>
</comment>
<dbReference type="Proteomes" id="UP000680158">
    <property type="component" value="Unassembled WGS sequence"/>
</dbReference>
<evidence type="ECO:0000313" key="3">
    <source>
        <dbReference type="EMBL" id="MBR7746832.1"/>
    </source>
</evidence>
<keyword evidence="4" id="KW-1185">Reference proteome</keyword>
<dbReference type="AlphaFoldDB" id="A0A941DIG6"/>
<feature type="signal peptide" evidence="2">
    <location>
        <begin position="1"/>
        <end position="22"/>
    </location>
</feature>
<evidence type="ECO:0008006" key="5">
    <source>
        <dbReference type="Google" id="ProtNLM"/>
    </source>
</evidence>
<evidence type="ECO:0000313" key="4">
    <source>
        <dbReference type="Proteomes" id="UP000680158"/>
    </source>
</evidence>